<sequence length="705" mass="81154">MSGMRIHPLRLDGRHPEEKREEIRRVFHQTFSLDEALFAHLRDADAWYQKAIPLRHPLIFYFGHTATFFSNKFRVAGLLDGHIDAALESIFAVGVDEMSWDDLDETHYDWPTVDRVRAYRNQVREMVDGVISRLPLELPIHWDSPWWAVLMSIEHENIHIETSSVLMRQLPLERVRPVAAFTAEALPSASREIPQNRLRDVPAGRVRLGKDEDALRYGWDNEYGSHEQELQAFAASEMLVSNAEFLAFVEGGGYQESRWWSGEGEQWRQYVRPQHPSFWRQDPAGWRLRLIAEERPMPWSWPVEVNYHEASAFCRWKSEQTGANLRLPSEDEWRRLRDLSGLGDSDSWGEMAPAQIGLAHGASPCPVDRFRHGDFCDVVGNVWQWTETPIYPFAGFRVHPYYDDFTVPTFDQRHNLIKGGSFISLGNETQSEARYAFRRHFFQHAGFRYVHSDNPLSEVPIYESDVAVAQYCHFHFGPDYFGVANYAQAIADLALAEWGAGRPQRVLDIGCSVGRSSFALATRAESVLGIDFSTRFVQVAARLQEKLRFPYAIAEEGELQNHHWADLNALGLAATASRCQFLQGDALNLKPIHRDFDLVLAANLIDRLRDPQKFLREMAVRIRPGGLLVISSPYTWLGEFTPKENWLGGIRRDGEILDSLQGLQENLEETFDLLPGYPRDLPFVIRETARKYQHSIAQVTVWRRR</sequence>
<evidence type="ECO:0000259" key="4">
    <source>
        <dbReference type="Pfam" id="PF03781"/>
    </source>
</evidence>
<keyword evidence="1" id="KW-0560">Oxidoreductase</keyword>
<dbReference type="InterPro" id="IPR051043">
    <property type="entry name" value="Sulfatase_Mod_Factor_Kinase"/>
</dbReference>
<dbReference type="PANTHER" id="PTHR23150">
    <property type="entry name" value="SULFATASE MODIFYING FACTOR 1, 2"/>
    <property type="match status" value="1"/>
</dbReference>
<feature type="domain" description="Methyltransferase type 11" evidence="5">
    <location>
        <begin position="507"/>
        <end position="630"/>
    </location>
</feature>
<evidence type="ECO:0000256" key="1">
    <source>
        <dbReference type="ARBA" id="ARBA00023002"/>
    </source>
</evidence>
<organism evidence="7 8">
    <name type="scientific">Igneacidithiobacillus copahuensis</name>
    <dbReference type="NCBI Taxonomy" id="2724909"/>
    <lineage>
        <taxon>Bacteria</taxon>
        <taxon>Pseudomonadati</taxon>
        <taxon>Pseudomonadota</taxon>
        <taxon>Acidithiobacillia</taxon>
        <taxon>Acidithiobacillales</taxon>
        <taxon>Acidithiobacillaceae</taxon>
        <taxon>Igneacidithiobacillus</taxon>
    </lineage>
</organism>
<dbReference type="SUPFAM" id="SSF53335">
    <property type="entry name" value="S-adenosyl-L-methionine-dependent methyltransferases"/>
    <property type="match status" value="1"/>
</dbReference>
<accession>A0AAE3CJR8</accession>
<dbReference type="Pfam" id="PF12867">
    <property type="entry name" value="DinB_2"/>
    <property type="match status" value="1"/>
</dbReference>
<dbReference type="CDD" id="cd02440">
    <property type="entry name" value="AdoMet_MTases"/>
    <property type="match status" value="1"/>
</dbReference>
<keyword evidence="8" id="KW-1185">Reference proteome</keyword>
<evidence type="ECO:0000313" key="7">
    <source>
        <dbReference type="EMBL" id="MBU2787715.1"/>
    </source>
</evidence>
<dbReference type="InterPro" id="IPR005532">
    <property type="entry name" value="SUMF_dom"/>
</dbReference>
<dbReference type="Proteomes" id="UP001197378">
    <property type="component" value="Unassembled WGS sequence"/>
</dbReference>
<dbReference type="Gene3D" id="3.90.1580.10">
    <property type="entry name" value="paralog of FGE (formylglycine-generating enzyme)"/>
    <property type="match status" value="1"/>
</dbReference>
<dbReference type="InterPro" id="IPR027577">
    <property type="entry name" value="OvoA_Nterm"/>
</dbReference>
<comment type="pathway">
    <text evidence="3">Amino-acid biosynthesis; ergothioneine biosynthesis.</text>
</comment>
<evidence type="ECO:0000259" key="5">
    <source>
        <dbReference type="Pfam" id="PF08241"/>
    </source>
</evidence>
<dbReference type="FunFam" id="3.90.1580.10:FF:000006">
    <property type="entry name" value="Generic methyltransferase, putative"/>
    <property type="match status" value="1"/>
</dbReference>
<feature type="domain" description="DinB-like" evidence="6">
    <location>
        <begin position="38"/>
        <end position="162"/>
    </location>
</feature>
<dbReference type="RefSeq" id="WP_215873024.1">
    <property type="nucleotide sequence ID" value="NZ_JAAXYO010000066.1"/>
</dbReference>
<protein>
    <submittedName>
        <fullName evidence="7">5-histidylcysteine sulfoxide synthase</fullName>
    </submittedName>
</protein>
<evidence type="ECO:0000259" key="6">
    <source>
        <dbReference type="Pfam" id="PF12867"/>
    </source>
</evidence>
<gene>
    <name evidence="7" type="primary">ovoA</name>
    <name evidence="7" type="ORF">HFQ13_05785</name>
</gene>
<dbReference type="Gene3D" id="3.40.50.150">
    <property type="entry name" value="Vaccinia Virus protein VP39"/>
    <property type="match status" value="1"/>
</dbReference>
<feature type="domain" description="Sulfatase-modifying factor enzyme-like" evidence="4">
    <location>
        <begin position="201"/>
        <end position="450"/>
    </location>
</feature>
<dbReference type="InterPro" id="IPR027625">
    <property type="entry name" value="OvoA_Cterm"/>
</dbReference>
<proteinExistence type="predicted"/>
<dbReference type="InterPro" id="IPR024775">
    <property type="entry name" value="DinB-like"/>
</dbReference>
<evidence type="ECO:0000256" key="3">
    <source>
        <dbReference type="ARBA" id="ARBA00037882"/>
    </source>
</evidence>
<dbReference type="GO" id="GO:0008757">
    <property type="term" value="F:S-adenosylmethionine-dependent methyltransferase activity"/>
    <property type="evidence" value="ECO:0007669"/>
    <property type="project" value="InterPro"/>
</dbReference>
<comment type="caution">
    <text evidence="7">The sequence shown here is derived from an EMBL/GenBank/DDBJ whole genome shotgun (WGS) entry which is preliminary data.</text>
</comment>
<dbReference type="GO" id="GO:0120147">
    <property type="term" value="F:formylglycine-generating oxidase activity"/>
    <property type="evidence" value="ECO:0007669"/>
    <property type="project" value="TreeGrafter"/>
</dbReference>
<dbReference type="InterPro" id="IPR016187">
    <property type="entry name" value="CTDL_fold"/>
</dbReference>
<dbReference type="EMBL" id="JAAXYO010000066">
    <property type="protein sequence ID" value="MBU2787715.1"/>
    <property type="molecule type" value="Genomic_DNA"/>
</dbReference>
<dbReference type="Pfam" id="PF08241">
    <property type="entry name" value="Methyltransf_11"/>
    <property type="match status" value="1"/>
</dbReference>
<evidence type="ECO:0000256" key="2">
    <source>
        <dbReference type="ARBA" id="ARBA00023004"/>
    </source>
</evidence>
<dbReference type="InterPro" id="IPR013216">
    <property type="entry name" value="Methyltransf_11"/>
</dbReference>
<dbReference type="NCBIfam" id="TIGR04345">
    <property type="entry name" value="ovoA_Cterm"/>
    <property type="match status" value="1"/>
</dbReference>
<evidence type="ECO:0000313" key="8">
    <source>
        <dbReference type="Proteomes" id="UP001197378"/>
    </source>
</evidence>
<dbReference type="SUPFAM" id="SSF56436">
    <property type="entry name" value="C-type lectin-like"/>
    <property type="match status" value="1"/>
</dbReference>
<reference evidence="7" key="1">
    <citation type="journal article" date="2021" name="ISME J.">
        <title>Genomic evolution of the class Acidithiobacillia: deep-branching Proteobacteria living in extreme acidic conditions.</title>
        <authorList>
            <person name="Moya-Beltran A."/>
            <person name="Beard S."/>
            <person name="Rojas-Villalobos C."/>
            <person name="Issotta F."/>
            <person name="Gallardo Y."/>
            <person name="Ulloa R."/>
            <person name="Giaveno A."/>
            <person name="Degli Esposti M."/>
            <person name="Johnson D.B."/>
            <person name="Quatrini R."/>
        </authorList>
    </citation>
    <scope>NUCLEOTIDE SEQUENCE</scope>
    <source>
        <strain evidence="7">VAN18-1</strain>
    </source>
</reference>
<name>A0AAE3CJR8_9PROT</name>
<dbReference type="AlphaFoldDB" id="A0AAE3CJR8"/>
<dbReference type="InterPro" id="IPR029063">
    <property type="entry name" value="SAM-dependent_MTases_sf"/>
</dbReference>
<dbReference type="PANTHER" id="PTHR23150:SF26">
    <property type="entry name" value="GENERIC METHYLTRANSFERASE"/>
    <property type="match status" value="1"/>
</dbReference>
<dbReference type="NCBIfam" id="TIGR04344">
    <property type="entry name" value="ovoA_Nterm"/>
    <property type="match status" value="1"/>
</dbReference>
<dbReference type="InterPro" id="IPR042095">
    <property type="entry name" value="SUMF_sf"/>
</dbReference>
<keyword evidence="2" id="KW-0408">Iron</keyword>
<dbReference type="Pfam" id="PF03781">
    <property type="entry name" value="FGE-sulfatase"/>
    <property type="match status" value="1"/>
</dbReference>